<dbReference type="AlphaFoldDB" id="A0A1H4JAH0"/>
<proteinExistence type="predicted"/>
<accession>A0A1H4JAH0</accession>
<feature type="transmembrane region" description="Helical" evidence="2">
    <location>
        <begin position="249"/>
        <end position="270"/>
    </location>
</feature>
<sequence length="405" mass="41381">MQSPKGSSIAGRGPSAARVRVIRLLFLLPGGVALIVGMTAGLARLGVLGADAAARLTEIHAPAMVFGFVGSLVVLERAVAIRRAWAFAAPLLLSLGALSLLTPLPSTVGRAAIVLGFLVVLAIYRVIWTRQQAIATSVQVLGAVCGLLAGLLWLSGVPFASFVPIAEMFLVLTIVGERIELGRVGGLTARGEAVGLGLSIIVAALSLATVIWPPAGYPLLGAALLALVGWLLAVDVARATISATGAARFMAACLLSGYLWLGVAGAIWLVGGPPGASAAYDAVTHAVLLGFVMSMIMAHASVILPAVLRVALPYRPEFYLPAAVLQLSIAVRLIGDARGSDALVQAGGIGNVAAIVLFLLFAIVSAVRATRSRPPGLRHPTPTAPATPAPTGLSLSTRKADNAKP</sequence>
<evidence type="ECO:0000313" key="4">
    <source>
        <dbReference type="Proteomes" id="UP000199183"/>
    </source>
</evidence>
<feature type="transmembrane region" description="Helical" evidence="2">
    <location>
        <begin position="347"/>
        <end position="369"/>
    </location>
</feature>
<feature type="transmembrane region" description="Helical" evidence="2">
    <location>
        <begin position="84"/>
        <end position="102"/>
    </location>
</feature>
<dbReference type="STRING" id="640635.SAMN04489806_0590"/>
<feature type="transmembrane region" description="Helical" evidence="2">
    <location>
        <begin position="159"/>
        <end position="181"/>
    </location>
</feature>
<dbReference type="Proteomes" id="UP000199183">
    <property type="component" value="Unassembled WGS sequence"/>
</dbReference>
<keyword evidence="2" id="KW-0812">Transmembrane</keyword>
<feature type="transmembrane region" description="Helical" evidence="2">
    <location>
        <begin position="134"/>
        <end position="153"/>
    </location>
</feature>
<name>A0A1H4JAH0_9MICO</name>
<gene>
    <name evidence="3" type="ORF">SAMN04489806_0590</name>
</gene>
<feature type="transmembrane region" description="Helical" evidence="2">
    <location>
        <begin position="21"/>
        <end position="47"/>
    </location>
</feature>
<feature type="transmembrane region" description="Helical" evidence="2">
    <location>
        <begin position="193"/>
        <end position="212"/>
    </location>
</feature>
<reference evidence="3 4" key="1">
    <citation type="submission" date="2016-10" db="EMBL/GenBank/DDBJ databases">
        <authorList>
            <person name="de Groot N.N."/>
        </authorList>
    </citation>
    <scope>NUCLEOTIDE SEQUENCE [LARGE SCALE GENOMIC DNA]</scope>
    <source>
        <strain evidence="3 4">DSM 21799</strain>
    </source>
</reference>
<protein>
    <submittedName>
        <fullName evidence="3">Uncharacterized protein</fullName>
    </submittedName>
</protein>
<evidence type="ECO:0000256" key="1">
    <source>
        <dbReference type="SAM" id="MobiDB-lite"/>
    </source>
</evidence>
<feature type="transmembrane region" description="Helical" evidence="2">
    <location>
        <begin position="282"/>
        <end position="306"/>
    </location>
</feature>
<evidence type="ECO:0000313" key="3">
    <source>
        <dbReference type="EMBL" id="SEB43243.1"/>
    </source>
</evidence>
<feature type="transmembrane region" description="Helical" evidence="2">
    <location>
        <begin position="218"/>
        <end position="237"/>
    </location>
</feature>
<evidence type="ECO:0000256" key="2">
    <source>
        <dbReference type="SAM" id="Phobius"/>
    </source>
</evidence>
<keyword evidence="4" id="KW-1185">Reference proteome</keyword>
<feature type="transmembrane region" description="Helical" evidence="2">
    <location>
        <begin position="108"/>
        <end position="127"/>
    </location>
</feature>
<dbReference type="RefSeq" id="WP_176980700.1">
    <property type="nucleotide sequence ID" value="NZ_FNRY01000001.1"/>
</dbReference>
<keyword evidence="2" id="KW-1133">Transmembrane helix</keyword>
<dbReference type="EMBL" id="FNRY01000001">
    <property type="protein sequence ID" value="SEB43243.1"/>
    <property type="molecule type" value="Genomic_DNA"/>
</dbReference>
<feature type="transmembrane region" description="Helical" evidence="2">
    <location>
        <begin position="318"/>
        <end position="335"/>
    </location>
</feature>
<feature type="region of interest" description="Disordered" evidence="1">
    <location>
        <begin position="372"/>
        <end position="405"/>
    </location>
</feature>
<keyword evidence="2" id="KW-0472">Membrane</keyword>
<feature type="transmembrane region" description="Helical" evidence="2">
    <location>
        <begin position="59"/>
        <end position="75"/>
    </location>
</feature>
<organism evidence="3 4">
    <name type="scientific">Paramicrobacterium humi</name>
    <dbReference type="NCBI Taxonomy" id="640635"/>
    <lineage>
        <taxon>Bacteria</taxon>
        <taxon>Bacillati</taxon>
        <taxon>Actinomycetota</taxon>
        <taxon>Actinomycetes</taxon>
        <taxon>Micrococcales</taxon>
        <taxon>Microbacteriaceae</taxon>
        <taxon>Paramicrobacterium</taxon>
    </lineage>
</organism>